<accession>A0ABP9F2Z4</accession>
<feature type="transmembrane region" description="Helical" evidence="7">
    <location>
        <begin position="343"/>
        <end position="365"/>
    </location>
</feature>
<dbReference type="PANTHER" id="PTHR43299:SF1">
    <property type="entry name" value="UPF0718 PROTEIN YRAQ"/>
    <property type="match status" value="1"/>
</dbReference>
<feature type="transmembrane region" description="Helical" evidence="7">
    <location>
        <begin position="81"/>
        <end position="103"/>
    </location>
</feature>
<organism evidence="8 9">
    <name type="scientific">Actinomycetospora straminea</name>
    <dbReference type="NCBI Taxonomy" id="663607"/>
    <lineage>
        <taxon>Bacteria</taxon>
        <taxon>Bacillati</taxon>
        <taxon>Actinomycetota</taxon>
        <taxon>Actinomycetes</taxon>
        <taxon>Pseudonocardiales</taxon>
        <taxon>Pseudonocardiaceae</taxon>
        <taxon>Actinomycetospora</taxon>
    </lineage>
</organism>
<feature type="transmembrane region" description="Helical" evidence="7">
    <location>
        <begin position="301"/>
        <end position="322"/>
    </location>
</feature>
<evidence type="ECO:0000313" key="9">
    <source>
        <dbReference type="Proteomes" id="UP001500457"/>
    </source>
</evidence>
<keyword evidence="3" id="KW-1003">Cell membrane</keyword>
<feature type="transmembrane region" description="Helical" evidence="7">
    <location>
        <begin position="155"/>
        <end position="175"/>
    </location>
</feature>
<dbReference type="Proteomes" id="UP001500457">
    <property type="component" value="Unassembled WGS sequence"/>
</dbReference>
<feature type="transmembrane region" description="Helical" evidence="7">
    <location>
        <begin position="275"/>
        <end position="295"/>
    </location>
</feature>
<evidence type="ECO:0000256" key="1">
    <source>
        <dbReference type="ARBA" id="ARBA00004651"/>
    </source>
</evidence>
<feature type="transmembrane region" description="Helical" evidence="7">
    <location>
        <begin position="19"/>
        <end position="38"/>
    </location>
</feature>
<dbReference type="PANTHER" id="PTHR43299">
    <property type="entry name" value="UPF0718 PROTEIN YRAQ"/>
    <property type="match status" value="1"/>
</dbReference>
<keyword evidence="9" id="KW-1185">Reference proteome</keyword>
<gene>
    <name evidence="8" type="ORF">GCM10023203_53530</name>
</gene>
<evidence type="ECO:0000256" key="3">
    <source>
        <dbReference type="ARBA" id="ARBA00022475"/>
    </source>
</evidence>
<evidence type="ECO:0000256" key="6">
    <source>
        <dbReference type="ARBA" id="ARBA00023136"/>
    </source>
</evidence>
<comment type="similarity">
    <text evidence="2">Belongs to the UPF0718 family.</text>
</comment>
<keyword evidence="4 7" id="KW-0812">Transmembrane</keyword>
<reference evidence="9" key="1">
    <citation type="journal article" date="2019" name="Int. J. Syst. Evol. Microbiol.">
        <title>The Global Catalogue of Microorganisms (GCM) 10K type strain sequencing project: providing services to taxonomists for standard genome sequencing and annotation.</title>
        <authorList>
            <consortium name="The Broad Institute Genomics Platform"/>
            <consortium name="The Broad Institute Genome Sequencing Center for Infectious Disease"/>
            <person name="Wu L."/>
            <person name="Ma J."/>
        </authorList>
    </citation>
    <scope>NUCLEOTIDE SEQUENCE [LARGE SCALE GENOMIC DNA]</scope>
    <source>
        <strain evidence="9">JCM 17983</strain>
    </source>
</reference>
<evidence type="ECO:0000256" key="7">
    <source>
        <dbReference type="SAM" id="Phobius"/>
    </source>
</evidence>
<comment type="caution">
    <text evidence="8">The sequence shown here is derived from an EMBL/GenBank/DDBJ whole genome shotgun (WGS) entry which is preliminary data.</text>
</comment>
<dbReference type="EMBL" id="BAABHQ010000023">
    <property type="protein sequence ID" value="GAA4892811.1"/>
    <property type="molecule type" value="Genomic_DNA"/>
</dbReference>
<sequence>MAVTDARVEVRRRTGPPPWAVLAGFAVLVVGGLLWAKWAPYWVKVPSVAGSHSLGPSILTGGEPAPPGVSLGAGVEFAGTYFLAIWPALVVGLVLAAAVRVALPSAWIARVFGAGVRGGVRGSALALPSLMCSCCAAPVAVGLRRRAADLTATLAYWLANPALNPVVLAFCAFVLPWPWTVLRAAAGVAVVVAAVALGRWWARRAPGDAVVDAADVVGVAEEPSADGRPLVVRFLRALGGLAVRLLPEYLLLVVALGAFRGVLFPVGASWLTGTGVVLAVVAVVLLAVAGTLLPIPTGAEVAVVVALLAVGVSGPLAAALLVTLPAVSLPSLLMVRSAFPRRLLVAVTGSVVAVGLLTSAGAWAVGL</sequence>
<feature type="transmembrane region" description="Helical" evidence="7">
    <location>
        <begin position="249"/>
        <end position="268"/>
    </location>
</feature>
<evidence type="ECO:0000313" key="8">
    <source>
        <dbReference type="EMBL" id="GAA4892811.1"/>
    </source>
</evidence>
<protein>
    <submittedName>
        <fullName evidence="8">Permease</fullName>
    </submittedName>
</protein>
<evidence type="ECO:0000256" key="2">
    <source>
        <dbReference type="ARBA" id="ARBA00006386"/>
    </source>
</evidence>
<name>A0ABP9F2Z4_9PSEU</name>
<feature type="transmembrane region" description="Helical" evidence="7">
    <location>
        <begin position="182"/>
        <end position="202"/>
    </location>
</feature>
<comment type="subcellular location">
    <subcellularLocation>
        <location evidence="1">Cell membrane</location>
        <topology evidence="1">Multi-pass membrane protein</topology>
    </subcellularLocation>
</comment>
<keyword evidence="6 7" id="KW-0472">Membrane</keyword>
<dbReference type="InterPro" id="IPR005524">
    <property type="entry name" value="DUF318"/>
</dbReference>
<keyword evidence="5 7" id="KW-1133">Transmembrane helix</keyword>
<dbReference type="Pfam" id="PF03773">
    <property type="entry name" value="ArsP_1"/>
    <property type="match status" value="1"/>
</dbReference>
<proteinExistence type="inferred from homology"/>
<evidence type="ECO:0000256" key="4">
    <source>
        <dbReference type="ARBA" id="ARBA00022692"/>
    </source>
</evidence>
<evidence type="ECO:0000256" key="5">
    <source>
        <dbReference type="ARBA" id="ARBA00022989"/>
    </source>
</evidence>